<organism evidence="4 5">
    <name type="scientific">Candidatus Lambdaproteobacteria bacterium RIFOXYD2_FULL_56_26</name>
    <dbReference type="NCBI Taxonomy" id="1817773"/>
    <lineage>
        <taxon>Bacteria</taxon>
        <taxon>Pseudomonadati</taxon>
        <taxon>Pseudomonadota</taxon>
        <taxon>Candidatus Lambdaproteobacteria</taxon>
    </lineage>
</organism>
<dbReference type="PANTHER" id="PTHR38687:SF1">
    <property type="entry name" value="CELL DIVISION PROTEIN DEDD"/>
    <property type="match status" value="1"/>
</dbReference>
<dbReference type="SUPFAM" id="SSF110997">
    <property type="entry name" value="Sporulation related repeat"/>
    <property type="match status" value="1"/>
</dbReference>
<dbReference type="InterPro" id="IPR036680">
    <property type="entry name" value="SPOR-like_sf"/>
</dbReference>
<comment type="caution">
    <text evidence="4">The sequence shown here is derived from an EMBL/GenBank/DDBJ whole genome shotgun (WGS) entry which is preliminary data.</text>
</comment>
<evidence type="ECO:0000313" key="4">
    <source>
        <dbReference type="EMBL" id="OGH05044.1"/>
    </source>
</evidence>
<feature type="signal peptide" evidence="2">
    <location>
        <begin position="1"/>
        <end position="20"/>
    </location>
</feature>
<feature type="domain" description="SPOR" evidence="3">
    <location>
        <begin position="246"/>
        <end position="327"/>
    </location>
</feature>
<dbReference type="Gene3D" id="3.30.70.1070">
    <property type="entry name" value="Sporulation related repeat"/>
    <property type="match status" value="2"/>
</dbReference>
<dbReference type="GO" id="GO:0032153">
    <property type="term" value="C:cell division site"/>
    <property type="evidence" value="ECO:0007669"/>
    <property type="project" value="TreeGrafter"/>
</dbReference>
<feature type="domain" description="SPOR" evidence="3">
    <location>
        <begin position="121"/>
        <end position="201"/>
    </location>
</feature>
<dbReference type="GO" id="GO:0042834">
    <property type="term" value="F:peptidoglycan binding"/>
    <property type="evidence" value="ECO:0007669"/>
    <property type="project" value="InterPro"/>
</dbReference>
<name>A0A1F6H3X4_9PROT</name>
<gene>
    <name evidence="4" type="ORF">A2557_08715</name>
</gene>
<dbReference type="Proteomes" id="UP000177583">
    <property type="component" value="Unassembled WGS sequence"/>
</dbReference>
<protein>
    <recommendedName>
        <fullName evidence="3">SPOR domain-containing protein</fullName>
    </recommendedName>
</protein>
<dbReference type="AlphaFoldDB" id="A0A1F6H3X4"/>
<feature type="compositionally biased region" description="Basic and acidic residues" evidence="1">
    <location>
        <begin position="95"/>
        <end position="109"/>
    </location>
</feature>
<feature type="compositionally biased region" description="Polar residues" evidence="1">
    <location>
        <begin position="30"/>
        <end position="40"/>
    </location>
</feature>
<dbReference type="GO" id="GO:0032506">
    <property type="term" value="P:cytokinetic process"/>
    <property type="evidence" value="ECO:0007669"/>
    <property type="project" value="TreeGrafter"/>
</dbReference>
<proteinExistence type="predicted"/>
<dbReference type="InterPro" id="IPR052521">
    <property type="entry name" value="Cell_div_SPOR-domain"/>
</dbReference>
<dbReference type="PROSITE" id="PS51724">
    <property type="entry name" value="SPOR"/>
    <property type="match status" value="2"/>
</dbReference>
<feature type="region of interest" description="Disordered" evidence="1">
    <location>
        <begin position="30"/>
        <end position="122"/>
    </location>
</feature>
<dbReference type="InterPro" id="IPR007730">
    <property type="entry name" value="SPOR-like_dom"/>
</dbReference>
<evidence type="ECO:0000256" key="1">
    <source>
        <dbReference type="SAM" id="MobiDB-lite"/>
    </source>
</evidence>
<feature type="compositionally biased region" description="Basic and acidic residues" evidence="1">
    <location>
        <begin position="43"/>
        <end position="59"/>
    </location>
</feature>
<keyword evidence="2" id="KW-0732">Signal</keyword>
<feature type="chain" id="PRO_5009524941" description="SPOR domain-containing protein" evidence="2">
    <location>
        <begin position="21"/>
        <end position="327"/>
    </location>
</feature>
<evidence type="ECO:0000259" key="3">
    <source>
        <dbReference type="PROSITE" id="PS51724"/>
    </source>
</evidence>
<dbReference type="GO" id="GO:0030428">
    <property type="term" value="C:cell septum"/>
    <property type="evidence" value="ECO:0007669"/>
    <property type="project" value="TreeGrafter"/>
</dbReference>
<dbReference type="Pfam" id="PF05036">
    <property type="entry name" value="SPOR"/>
    <property type="match status" value="2"/>
</dbReference>
<evidence type="ECO:0000256" key="2">
    <source>
        <dbReference type="SAM" id="SignalP"/>
    </source>
</evidence>
<feature type="compositionally biased region" description="Low complexity" evidence="1">
    <location>
        <begin position="70"/>
        <end position="80"/>
    </location>
</feature>
<evidence type="ECO:0000313" key="5">
    <source>
        <dbReference type="Proteomes" id="UP000177583"/>
    </source>
</evidence>
<dbReference type="PANTHER" id="PTHR38687">
    <property type="entry name" value="CELL DIVISION PROTEIN DEDD-RELATED"/>
    <property type="match status" value="1"/>
</dbReference>
<sequence length="327" mass="35932">MKKTLVFFCVTLWAAGLGLAAEDPQIKTKVQTPWAESQQEGLLHSKDLEPEPAPPKESDSAIAVEPAETKPLAAPAASPKASEKPAAKPASPVAEKAEAKAGAKTDSKPSVKPLEPATQKPKPLKPFWVQVGAFTQEDNAARLNAKLQSQGYGSFLHLTKDLDRQVFHLVLIGDFAQEKEAVAQAEAYTEKEEAKSVVIKDGAIIRVFTPQAPLVLKDKIPRVYARPGENDPDLLEIPETTYKPTHPPNADFVFQVGGLFKEAEAKTLMETLRKRGYKPTLTKKQDINALDWWYTVEIGYFYTQLEAEAAATAFFDKENLRTSVPKP</sequence>
<reference evidence="4 5" key="1">
    <citation type="journal article" date="2016" name="Nat. Commun.">
        <title>Thousands of microbial genomes shed light on interconnected biogeochemical processes in an aquifer system.</title>
        <authorList>
            <person name="Anantharaman K."/>
            <person name="Brown C.T."/>
            <person name="Hug L.A."/>
            <person name="Sharon I."/>
            <person name="Castelle C.J."/>
            <person name="Probst A.J."/>
            <person name="Thomas B.C."/>
            <person name="Singh A."/>
            <person name="Wilkins M.J."/>
            <person name="Karaoz U."/>
            <person name="Brodie E.L."/>
            <person name="Williams K.H."/>
            <person name="Hubbard S.S."/>
            <person name="Banfield J.F."/>
        </authorList>
    </citation>
    <scope>NUCLEOTIDE SEQUENCE [LARGE SCALE GENOMIC DNA]</scope>
</reference>
<dbReference type="EMBL" id="MFNF01000001">
    <property type="protein sequence ID" value="OGH05044.1"/>
    <property type="molecule type" value="Genomic_DNA"/>
</dbReference>
<accession>A0A1F6H3X4</accession>